<name>A0A2T8F5F3_9ACTN</name>
<keyword evidence="5 8" id="KW-0812">Transmembrane</keyword>
<evidence type="ECO:0000256" key="7">
    <source>
        <dbReference type="ARBA" id="ARBA00023136"/>
    </source>
</evidence>
<dbReference type="CDD" id="cd06550">
    <property type="entry name" value="TM_ABC_iron-siderophores_like"/>
    <property type="match status" value="1"/>
</dbReference>
<evidence type="ECO:0000256" key="5">
    <source>
        <dbReference type="ARBA" id="ARBA00022692"/>
    </source>
</evidence>
<evidence type="ECO:0000256" key="3">
    <source>
        <dbReference type="ARBA" id="ARBA00022448"/>
    </source>
</evidence>
<comment type="caution">
    <text evidence="9">The sequence shown here is derived from an EMBL/GenBank/DDBJ whole genome shotgun (WGS) entry which is preliminary data.</text>
</comment>
<dbReference type="InterPro" id="IPR037294">
    <property type="entry name" value="ABC_BtuC-like"/>
</dbReference>
<keyword evidence="3" id="KW-0813">Transport</keyword>
<evidence type="ECO:0000256" key="6">
    <source>
        <dbReference type="ARBA" id="ARBA00022989"/>
    </source>
</evidence>
<feature type="transmembrane region" description="Helical" evidence="8">
    <location>
        <begin position="233"/>
        <end position="260"/>
    </location>
</feature>
<evidence type="ECO:0000256" key="1">
    <source>
        <dbReference type="ARBA" id="ARBA00004651"/>
    </source>
</evidence>
<dbReference type="AlphaFoldDB" id="A0A2T8F5F3"/>
<keyword evidence="6 8" id="KW-1133">Transmembrane helix</keyword>
<dbReference type="RefSeq" id="WP_116574114.1">
    <property type="nucleotide sequence ID" value="NZ_QDGZ01000011.1"/>
</dbReference>
<reference evidence="9 10" key="1">
    <citation type="submission" date="2018-04" db="EMBL/GenBank/DDBJ databases">
        <title>Genome of Nocardioides gansuensis WSJ-1.</title>
        <authorList>
            <person name="Wu S."/>
            <person name="Wang G."/>
        </authorList>
    </citation>
    <scope>NUCLEOTIDE SEQUENCE [LARGE SCALE GENOMIC DNA]</scope>
    <source>
        <strain evidence="9 10">WSJ-1</strain>
    </source>
</reference>
<evidence type="ECO:0000256" key="2">
    <source>
        <dbReference type="ARBA" id="ARBA00007935"/>
    </source>
</evidence>
<proteinExistence type="inferred from homology"/>
<dbReference type="GO" id="GO:0033214">
    <property type="term" value="P:siderophore-iron import into cell"/>
    <property type="evidence" value="ECO:0007669"/>
    <property type="project" value="TreeGrafter"/>
</dbReference>
<accession>A0A2T8F5F3</accession>
<keyword evidence="10" id="KW-1185">Reference proteome</keyword>
<feature type="transmembrane region" description="Helical" evidence="8">
    <location>
        <begin position="272"/>
        <end position="293"/>
    </location>
</feature>
<dbReference type="PANTHER" id="PTHR30472">
    <property type="entry name" value="FERRIC ENTEROBACTIN TRANSPORT SYSTEM PERMEASE PROTEIN"/>
    <property type="match status" value="1"/>
</dbReference>
<evidence type="ECO:0000313" key="10">
    <source>
        <dbReference type="Proteomes" id="UP000246018"/>
    </source>
</evidence>
<dbReference type="GO" id="GO:0005886">
    <property type="term" value="C:plasma membrane"/>
    <property type="evidence" value="ECO:0007669"/>
    <property type="project" value="UniProtKB-SubCell"/>
</dbReference>
<feature type="transmembrane region" description="Helical" evidence="8">
    <location>
        <begin position="88"/>
        <end position="109"/>
    </location>
</feature>
<sequence length="328" mass="31953">MSRPARTAALLGAALPLVVAASLALGANATSPAELWHALAAPTGTEGDVVVRTLRLPRTVLGLLVGAALGAAGVLMQGHTRNALAEPGLLGVSAGAAFAVVVALRVGLADSLGDTVVAAGIGALLASLAVHALARRSLRDGGPTLVVAGAAMTAFLSAAASAIVLLDAETLDSYRFWAVGSLAGRGAGTPAVIGPVVAVGLLLAATNARALDVLALGDDTASSMGLSLRRARLVGLVSVTLLTAAAVAACGPIAFIGLLAGHLARLVAGASWAWGVLAGAMVGAILLLGTDIAGRLVGGPGELQAGVVAGLVGAPALVWVVRRRGIAL</sequence>
<keyword evidence="7 8" id="KW-0472">Membrane</keyword>
<dbReference type="Pfam" id="PF01032">
    <property type="entry name" value="FecCD"/>
    <property type="match status" value="1"/>
</dbReference>
<dbReference type="Proteomes" id="UP000246018">
    <property type="component" value="Unassembled WGS sequence"/>
</dbReference>
<dbReference type="Gene3D" id="1.10.3470.10">
    <property type="entry name" value="ABC transporter involved in vitamin B12 uptake, BtuC"/>
    <property type="match status" value="1"/>
</dbReference>
<comment type="similarity">
    <text evidence="2">Belongs to the binding-protein-dependent transport system permease family. FecCD subfamily.</text>
</comment>
<keyword evidence="4" id="KW-1003">Cell membrane</keyword>
<gene>
    <name evidence="9" type="ORF">DDE18_20405</name>
</gene>
<evidence type="ECO:0000256" key="8">
    <source>
        <dbReference type="SAM" id="Phobius"/>
    </source>
</evidence>
<feature type="transmembrane region" description="Helical" evidence="8">
    <location>
        <begin position="115"/>
        <end position="133"/>
    </location>
</feature>
<evidence type="ECO:0000256" key="4">
    <source>
        <dbReference type="ARBA" id="ARBA00022475"/>
    </source>
</evidence>
<dbReference type="EMBL" id="QDGZ01000011">
    <property type="protein sequence ID" value="PVG80933.1"/>
    <property type="molecule type" value="Genomic_DNA"/>
</dbReference>
<dbReference type="SUPFAM" id="SSF81345">
    <property type="entry name" value="ABC transporter involved in vitamin B12 uptake, BtuC"/>
    <property type="match status" value="1"/>
</dbReference>
<dbReference type="PANTHER" id="PTHR30472:SF1">
    <property type="entry name" value="FE(3+) DICITRATE TRANSPORT SYSTEM PERMEASE PROTEIN FECC-RELATED"/>
    <property type="match status" value="1"/>
</dbReference>
<organism evidence="9 10">
    <name type="scientific">Nocardioides gansuensis</name>
    <dbReference type="NCBI Taxonomy" id="2138300"/>
    <lineage>
        <taxon>Bacteria</taxon>
        <taxon>Bacillati</taxon>
        <taxon>Actinomycetota</taxon>
        <taxon>Actinomycetes</taxon>
        <taxon>Propionibacteriales</taxon>
        <taxon>Nocardioidaceae</taxon>
        <taxon>Nocardioides</taxon>
    </lineage>
</organism>
<feature type="transmembrane region" description="Helical" evidence="8">
    <location>
        <begin position="186"/>
        <end position="205"/>
    </location>
</feature>
<dbReference type="OrthoDB" id="9782305at2"/>
<feature type="transmembrane region" description="Helical" evidence="8">
    <location>
        <begin position="59"/>
        <end position="76"/>
    </location>
</feature>
<dbReference type="GO" id="GO:0022857">
    <property type="term" value="F:transmembrane transporter activity"/>
    <property type="evidence" value="ECO:0007669"/>
    <property type="project" value="InterPro"/>
</dbReference>
<comment type="subcellular location">
    <subcellularLocation>
        <location evidence="1">Cell membrane</location>
        <topology evidence="1">Multi-pass membrane protein</topology>
    </subcellularLocation>
</comment>
<protein>
    <submittedName>
        <fullName evidence="9">Iron ABC transporter permease</fullName>
    </submittedName>
</protein>
<dbReference type="InterPro" id="IPR000522">
    <property type="entry name" value="ABC_transptr_permease_BtuC"/>
</dbReference>
<evidence type="ECO:0000313" key="9">
    <source>
        <dbReference type="EMBL" id="PVG80933.1"/>
    </source>
</evidence>
<feature type="transmembrane region" description="Helical" evidence="8">
    <location>
        <begin position="145"/>
        <end position="166"/>
    </location>
</feature>